<proteinExistence type="predicted"/>
<dbReference type="Proteomes" id="UP000824120">
    <property type="component" value="Chromosome 1"/>
</dbReference>
<reference evidence="1 2" key="1">
    <citation type="submission" date="2020-09" db="EMBL/GenBank/DDBJ databases">
        <title>De no assembly of potato wild relative species, Solanum commersonii.</title>
        <authorList>
            <person name="Cho K."/>
        </authorList>
    </citation>
    <scope>NUCLEOTIDE SEQUENCE [LARGE SCALE GENOMIC DNA]</scope>
    <source>
        <strain evidence="1">LZ3.2</strain>
        <tissue evidence="1">Leaf</tissue>
    </source>
</reference>
<protein>
    <submittedName>
        <fullName evidence="1">Uncharacterized protein</fullName>
    </submittedName>
</protein>
<dbReference type="AlphaFoldDB" id="A0A9J6B3Q8"/>
<evidence type="ECO:0000313" key="1">
    <source>
        <dbReference type="EMBL" id="KAG5631259.1"/>
    </source>
</evidence>
<sequence length="77" mass="8390">MVVRGFPICTIVTKLHFEPMETTSLVPRGSEVDCGAGGSWVFASVALGNGCYGCGEIGYYVIYCRKASVQFDLRIVY</sequence>
<evidence type="ECO:0000313" key="2">
    <source>
        <dbReference type="Proteomes" id="UP000824120"/>
    </source>
</evidence>
<feature type="non-terminal residue" evidence="1">
    <location>
        <position position="77"/>
    </location>
</feature>
<comment type="caution">
    <text evidence="1">The sequence shown here is derived from an EMBL/GenBank/DDBJ whole genome shotgun (WGS) entry which is preliminary data.</text>
</comment>
<gene>
    <name evidence="1" type="ORF">H5410_002976</name>
</gene>
<organism evidence="1 2">
    <name type="scientific">Solanum commersonii</name>
    <name type="common">Commerson's wild potato</name>
    <name type="synonym">Commerson's nightshade</name>
    <dbReference type="NCBI Taxonomy" id="4109"/>
    <lineage>
        <taxon>Eukaryota</taxon>
        <taxon>Viridiplantae</taxon>
        <taxon>Streptophyta</taxon>
        <taxon>Embryophyta</taxon>
        <taxon>Tracheophyta</taxon>
        <taxon>Spermatophyta</taxon>
        <taxon>Magnoliopsida</taxon>
        <taxon>eudicotyledons</taxon>
        <taxon>Gunneridae</taxon>
        <taxon>Pentapetalae</taxon>
        <taxon>asterids</taxon>
        <taxon>lamiids</taxon>
        <taxon>Solanales</taxon>
        <taxon>Solanaceae</taxon>
        <taxon>Solanoideae</taxon>
        <taxon>Solaneae</taxon>
        <taxon>Solanum</taxon>
    </lineage>
</organism>
<keyword evidence="2" id="KW-1185">Reference proteome</keyword>
<dbReference type="EMBL" id="JACXVP010000001">
    <property type="protein sequence ID" value="KAG5631259.1"/>
    <property type="molecule type" value="Genomic_DNA"/>
</dbReference>
<name>A0A9J6B3Q8_SOLCO</name>
<accession>A0A9J6B3Q8</accession>